<keyword evidence="1" id="KW-0812">Transmembrane</keyword>
<keyword evidence="3" id="KW-1185">Reference proteome</keyword>
<organism evidence="2 3">
    <name type="scientific">Eggerthella guodeyinii</name>
    <dbReference type="NCBI Taxonomy" id="2690837"/>
    <lineage>
        <taxon>Bacteria</taxon>
        <taxon>Bacillati</taxon>
        <taxon>Actinomycetota</taxon>
        <taxon>Coriobacteriia</taxon>
        <taxon>Eggerthellales</taxon>
        <taxon>Eggerthellaceae</taxon>
        <taxon>Eggerthella</taxon>
    </lineage>
</organism>
<protein>
    <submittedName>
        <fullName evidence="2">Uncharacterized protein</fullName>
    </submittedName>
</protein>
<accession>A0A6N7RPG5</accession>
<evidence type="ECO:0000313" key="3">
    <source>
        <dbReference type="Proteomes" id="UP000438093"/>
    </source>
</evidence>
<proteinExistence type="predicted"/>
<keyword evidence="1" id="KW-0472">Membrane</keyword>
<dbReference type="Proteomes" id="UP000438093">
    <property type="component" value="Unassembled WGS sequence"/>
</dbReference>
<feature type="transmembrane region" description="Helical" evidence="1">
    <location>
        <begin position="435"/>
        <end position="468"/>
    </location>
</feature>
<keyword evidence="1" id="KW-1133">Transmembrane helix</keyword>
<evidence type="ECO:0000313" key="2">
    <source>
        <dbReference type="EMBL" id="MRX83273.1"/>
    </source>
</evidence>
<sequence length="474" mass="53265">MEAPISEQGTVDLHLHVVQSIRLSVEAMKQVFQAGVTDPRKESRSCLRAETLPSWLRRFNEYGRVYDHLVGLELHGGDAAGLREDLARRRVLGRTSIAPYVDPRGIEAFLVFDYRTMQWFAVYGLALTFPLADLLSMTDPASDACEAGRGASRHDLYNTLRNVFVNSDGIEEKAAWVADAEAEAKRRIVQTVAVLSGVSLALDDVNVVESNGNVTNFFIPQGVADEDMGKLRAQLGRTNRYAERIDEDVDPVFEDGHVLYLFKGRFHTIVLDDARKEIQYMPIQFHAQYLWCYLSTMSALVRDAEDSMLAKKFGKSSRKDSLSMDAIINSVQYTVFMNAGFKRAIESDGELIFKKVEKLWHLESSLGQLERFSEHLSGHLQRAYQRFSSDAERRQSNALFLLSALQILALLSVWTDYLSLLKGDTVAAVMRLDPFSFVFGGADALLGFNVALPIVLIGFSAMLILYVAISRRRR</sequence>
<dbReference type="AlphaFoldDB" id="A0A6N7RPG5"/>
<gene>
    <name evidence="2" type="ORF">GJG86_12345</name>
</gene>
<comment type="caution">
    <text evidence="2">The sequence shown here is derived from an EMBL/GenBank/DDBJ whole genome shotgun (WGS) entry which is preliminary data.</text>
</comment>
<dbReference type="EMBL" id="VTFY01000010">
    <property type="protein sequence ID" value="MRX83273.1"/>
    <property type="molecule type" value="Genomic_DNA"/>
</dbReference>
<name>A0A6N7RPG5_9ACTN</name>
<reference evidence="3" key="1">
    <citation type="submission" date="2019-08" db="EMBL/GenBank/DDBJ databases">
        <title>Arthrobacter sp. nov., isolated from plateau pika and Tibetan wild ass.</title>
        <authorList>
            <person name="Ge Y."/>
        </authorList>
    </citation>
    <scope>NUCLEOTIDE SEQUENCE [LARGE SCALE GENOMIC DNA]</scope>
    <source>
        <strain evidence="3">HF-4214</strain>
    </source>
</reference>
<dbReference type="RefSeq" id="WP_154334097.1">
    <property type="nucleotide sequence ID" value="NZ_VTFY01000010.1"/>
</dbReference>
<evidence type="ECO:0000256" key="1">
    <source>
        <dbReference type="SAM" id="Phobius"/>
    </source>
</evidence>